<dbReference type="CDD" id="cd05233">
    <property type="entry name" value="SDR_c"/>
    <property type="match status" value="1"/>
</dbReference>
<dbReference type="GeneID" id="63936237"/>
<dbReference type="InterPro" id="IPR036291">
    <property type="entry name" value="NAD(P)-bd_dom_sf"/>
</dbReference>
<reference evidence="2 3" key="1">
    <citation type="submission" date="2018-06" db="EMBL/GenBank/DDBJ databases">
        <authorList>
            <consortium name="Pathogen Informatics"/>
            <person name="Doyle S."/>
        </authorList>
    </citation>
    <scope>NUCLEOTIDE SEQUENCE [LARGE SCALE GENOMIC DNA]</scope>
    <source>
        <strain evidence="2 3">NCTC11807</strain>
    </source>
</reference>
<dbReference type="NCBIfam" id="NF047420">
    <property type="entry name" value="EF_P_mod_YmfI"/>
    <property type="match status" value="1"/>
</dbReference>
<dbReference type="InterPro" id="IPR002347">
    <property type="entry name" value="SDR_fam"/>
</dbReference>
<name>A0A380H746_9STAP</name>
<evidence type="ECO:0000313" key="3">
    <source>
        <dbReference type="Proteomes" id="UP000255425"/>
    </source>
</evidence>
<dbReference type="PANTHER" id="PTHR42879:SF2">
    <property type="entry name" value="3-OXOACYL-[ACYL-CARRIER-PROTEIN] REDUCTASE FABG"/>
    <property type="match status" value="1"/>
</dbReference>
<proteinExistence type="inferred from homology"/>
<dbReference type="Gene3D" id="3.40.50.720">
    <property type="entry name" value="NAD(P)-binding Rossmann-like Domain"/>
    <property type="match status" value="1"/>
</dbReference>
<evidence type="ECO:0000256" key="1">
    <source>
        <dbReference type="ARBA" id="ARBA00006484"/>
    </source>
</evidence>
<dbReference type="RefSeq" id="WP_115313467.1">
    <property type="nucleotide sequence ID" value="NZ_CP066042.1"/>
</dbReference>
<dbReference type="EMBL" id="UHDZ01000001">
    <property type="protein sequence ID" value="SUM72167.1"/>
    <property type="molecule type" value="Genomic_DNA"/>
</dbReference>
<dbReference type="PRINTS" id="PR00080">
    <property type="entry name" value="SDRFAMILY"/>
</dbReference>
<protein>
    <submittedName>
        <fullName evidence="2">3-oxoacyl- acyl-carrier protein reductase YmfI</fullName>
        <ecNumber evidence="2">1.1.1.100</ecNumber>
    </submittedName>
</protein>
<organism evidence="2 3">
    <name type="scientific">Staphylococcus saccharolyticus</name>
    <dbReference type="NCBI Taxonomy" id="33028"/>
    <lineage>
        <taxon>Bacteria</taxon>
        <taxon>Bacillati</taxon>
        <taxon>Bacillota</taxon>
        <taxon>Bacilli</taxon>
        <taxon>Bacillales</taxon>
        <taxon>Staphylococcaceae</taxon>
        <taxon>Staphylococcus</taxon>
    </lineage>
</organism>
<dbReference type="SUPFAM" id="SSF51735">
    <property type="entry name" value="NAD(P)-binding Rossmann-fold domains"/>
    <property type="match status" value="1"/>
</dbReference>
<dbReference type="GO" id="GO:0004316">
    <property type="term" value="F:3-oxoacyl-[acyl-carrier-protein] reductase (NADPH) activity"/>
    <property type="evidence" value="ECO:0007669"/>
    <property type="project" value="UniProtKB-EC"/>
</dbReference>
<comment type="similarity">
    <text evidence="1">Belongs to the short-chain dehydrogenases/reductases (SDR) family.</text>
</comment>
<dbReference type="PRINTS" id="PR00081">
    <property type="entry name" value="GDHRDH"/>
</dbReference>
<dbReference type="InterPro" id="IPR050259">
    <property type="entry name" value="SDR"/>
</dbReference>
<sequence>MKALVVGGSGTIGGAIVDRLLSQGYQVVIHYYLTSLDTLKDKYKDKNVEFIKSDLTENRPISNDFGHVHDLDCLIYTSGTALYGMLQDMTDEDIDISYALHVRQMIRLTRYFIDTLRKSNNGRIIVVSSIWGETGASMETIYSAMKSAQIGFVKALAQELALTSVTVNAITPGFVTGKMNNIWSEDELKTIIDELPQHRMIEASEVAHTCAYLCHPMSKSITGTVQKVNGGWYL</sequence>
<keyword evidence="3" id="KW-1185">Reference proteome</keyword>
<dbReference type="PANTHER" id="PTHR42879">
    <property type="entry name" value="3-OXOACYL-(ACYL-CARRIER-PROTEIN) REDUCTASE"/>
    <property type="match status" value="1"/>
</dbReference>
<accession>A0A380H746</accession>
<dbReference type="EC" id="1.1.1.100" evidence="2"/>
<keyword evidence="2" id="KW-0560">Oxidoreductase</keyword>
<dbReference type="AlphaFoldDB" id="A0A380H746"/>
<dbReference type="Proteomes" id="UP000255425">
    <property type="component" value="Unassembled WGS sequence"/>
</dbReference>
<gene>
    <name evidence="2" type="primary">fabG_1</name>
    <name evidence="2" type="ORF">NCTC11807_01776</name>
</gene>
<dbReference type="Pfam" id="PF13561">
    <property type="entry name" value="adh_short_C2"/>
    <property type="match status" value="1"/>
</dbReference>
<evidence type="ECO:0000313" key="2">
    <source>
        <dbReference type="EMBL" id="SUM72167.1"/>
    </source>
</evidence>